<dbReference type="InterPro" id="IPR033744">
    <property type="entry name" value="RRM_RBM8"/>
</dbReference>
<dbReference type="GO" id="GO:0006338">
    <property type="term" value="P:chromatin remodeling"/>
    <property type="evidence" value="ECO:0007669"/>
    <property type="project" value="UniProtKB-ARBA"/>
</dbReference>
<dbReference type="InterPro" id="IPR012677">
    <property type="entry name" value="Nucleotide-bd_a/b_plait_sf"/>
</dbReference>
<dbReference type="PANTHER" id="PTHR45894">
    <property type="entry name" value="RNA-BINDING PROTEIN 8A"/>
    <property type="match status" value="1"/>
</dbReference>
<dbReference type="CDD" id="cd12324">
    <property type="entry name" value="RRM_RBM8"/>
    <property type="match status" value="1"/>
</dbReference>
<dbReference type="SUPFAM" id="SSF54928">
    <property type="entry name" value="RNA-binding domain, RBD"/>
    <property type="match status" value="1"/>
</dbReference>
<gene>
    <name evidence="10" type="ORF">NP233_g4016</name>
</gene>
<feature type="region of interest" description="Disordered" evidence="7">
    <location>
        <begin position="244"/>
        <end position="320"/>
    </location>
</feature>
<keyword evidence="4 6" id="KW-0694">RNA-binding</keyword>
<comment type="subcellular location">
    <subcellularLocation>
        <location evidence="2">Cytoplasm</location>
    </subcellularLocation>
    <subcellularLocation>
        <location evidence="1">Nucleus</location>
    </subcellularLocation>
</comment>
<dbReference type="EMBL" id="JANIEX010000205">
    <property type="protein sequence ID" value="KAJ3571038.1"/>
    <property type="molecule type" value="Genomic_DNA"/>
</dbReference>
<sequence length="391" mass="44124">MSEDEMNIDEIEAGGAIRRRGRGFQNTGDNDSKPSADATYDRVESVTAGADTRAARSVEGWIVLVTNVHEEATEEDVQDKFAEFGEIKNLHLNLDRRTGYVKGYALVEYETMAEAQAAIDGASGTPLLEQVVQCDYAFSTTTLLPNSHTFIMPHESPEVDDAENAMNVDKEEKTPKEDGSDAGDDDGSEYEIEQIIDAKRGAFPGGRIGYLVKWKGYGSDENSWVDEQDTVNATELVDEYWKKNPKKKRKSLEPKTAKRARKSVANDEDSDTNSTVKKRGRKSTTKVESEDDEEPATTTKRTNKSAKGKAHGEPQRVHDMSKYMERENWEDLVDTVDTVERYEEGLVIYFTLKNGEVHREKSSICRERFPQRLLTFYESNLKWKVAETSED</sequence>
<name>A0AAD5VVH1_9AGAR</name>
<dbReference type="InterPro" id="IPR035979">
    <property type="entry name" value="RBD_domain_sf"/>
</dbReference>
<dbReference type="SMART" id="SM00300">
    <property type="entry name" value="ChSh"/>
    <property type="match status" value="1"/>
</dbReference>
<dbReference type="InterPro" id="IPR008111">
    <property type="entry name" value="RNA-bd_8"/>
</dbReference>
<dbReference type="Proteomes" id="UP001213000">
    <property type="component" value="Unassembled WGS sequence"/>
</dbReference>
<dbReference type="InterPro" id="IPR023780">
    <property type="entry name" value="Chromo_domain"/>
</dbReference>
<feature type="compositionally biased region" description="Basic and acidic residues" evidence="7">
    <location>
        <begin position="168"/>
        <end position="179"/>
    </location>
</feature>
<dbReference type="Pfam" id="PF00385">
    <property type="entry name" value="Chromo"/>
    <property type="match status" value="1"/>
</dbReference>
<feature type="compositionally biased region" description="Basic and acidic residues" evidence="7">
    <location>
        <begin position="30"/>
        <end position="41"/>
    </location>
</feature>
<feature type="domain" description="RRM" evidence="9">
    <location>
        <begin position="61"/>
        <end position="139"/>
    </location>
</feature>
<evidence type="ECO:0000259" key="9">
    <source>
        <dbReference type="PROSITE" id="PS50102"/>
    </source>
</evidence>
<reference evidence="10" key="1">
    <citation type="submission" date="2022-07" db="EMBL/GenBank/DDBJ databases">
        <title>Genome Sequence of Leucocoprinus birnbaumii.</title>
        <authorList>
            <person name="Buettner E."/>
        </authorList>
    </citation>
    <scope>NUCLEOTIDE SEQUENCE</scope>
    <source>
        <strain evidence="10">VT141</strain>
    </source>
</reference>
<dbReference type="AlphaFoldDB" id="A0AAD5VVH1"/>
<dbReference type="SMART" id="SM00360">
    <property type="entry name" value="RRM"/>
    <property type="match status" value="1"/>
</dbReference>
<dbReference type="GO" id="GO:0003729">
    <property type="term" value="F:mRNA binding"/>
    <property type="evidence" value="ECO:0007669"/>
    <property type="project" value="InterPro"/>
</dbReference>
<evidence type="ECO:0000256" key="5">
    <source>
        <dbReference type="ARBA" id="ARBA00023242"/>
    </source>
</evidence>
<accession>A0AAD5VVH1</accession>
<feature type="region of interest" description="Disordered" evidence="7">
    <location>
        <begin position="156"/>
        <end position="187"/>
    </location>
</feature>
<dbReference type="Pfam" id="PF01393">
    <property type="entry name" value="Chromo_shadow"/>
    <property type="match status" value="1"/>
</dbReference>
<evidence type="ECO:0000256" key="2">
    <source>
        <dbReference type="ARBA" id="ARBA00004496"/>
    </source>
</evidence>
<dbReference type="Gene3D" id="3.30.70.330">
    <property type="match status" value="1"/>
</dbReference>
<feature type="compositionally biased region" description="Acidic residues" evidence="7">
    <location>
        <begin position="1"/>
        <end position="12"/>
    </location>
</feature>
<keyword evidence="5" id="KW-0539">Nucleus</keyword>
<dbReference type="PRINTS" id="PR01738">
    <property type="entry name" value="RNABINDINGM8"/>
</dbReference>
<protein>
    <recommendedName>
        <fullName evidence="12">RNA-binding protein 8A</fullName>
    </recommendedName>
</protein>
<evidence type="ECO:0000256" key="1">
    <source>
        <dbReference type="ARBA" id="ARBA00004123"/>
    </source>
</evidence>
<dbReference type="SUPFAM" id="SSF54160">
    <property type="entry name" value="Chromo domain-like"/>
    <property type="match status" value="2"/>
</dbReference>
<dbReference type="InterPro" id="IPR016197">
    <property type="entry name" value="Chromo-like_dom_sf"/>
</dbReference>
<evidence type="ECO:0000256" key="6">
    <source>
        <dbReference type="PROSITE-ProRule" id="PRU00176"/>
    </source>
</evidence>
<keyword evidence="11" id="KW-1185">Reference proteome</keyword>
<keyword evidence="3" id="KW-0963">Cytoplasm</keyword>
<feature type="region of interest" description="Disordered" evidence="7">
    <location>
        <begin position="1"/>
        <end position="41"/>
    </location>
</feature>
<evidence type="ECO:0000313" key="11">
    <source>
        <dbReference type="Proteomes" id="UP001213000"/>
    </source>
</evidence>
<dbReference type="SMART" id="SM00298">
    <property type="entry name" value="CHROMO"/>
    <property type="match status" value="1"/>
</dbReference>
<evidence type="ECO:0000256" key="7">
    <source>
        <dbReference type="SAM" id="MobiDB-lite"/>
    </source>
</evidence>
<comment type="caution">
    <text evidence="10">The sequence shown here is derived from an EMBL/GenBank/DDBJ whole genome shotgun (WGS) entry which is preliminary data.</text>
</comment>
<dbReference type="InterPro" id="IPR008251">
    <property type="entry name" value="Chromo_shadow_dom"/>
</dbReference>
<dbReference type="GO" id="GO:0005737">
    <property type="term" value="C:cytoplasm"/>
    <property type="evidence" value="ECO:0007669"/>
    <property type="project" value="UniProtKB-SubCell"/>
</dbReference>
<evidence type="ECO:0000256" key="4">
    <source>
        <dbReference type="ARBA" id="ARBA00022884"/>
    </source>
</evidence>
<dbReference type="GO" id="GO:0006396">
    <property type="term" value="P:RNA processing"/>
    <property type="evidence" value="ECO:0007669"/>
    <property type="project" value="InterPro"/>
</dbReference>
<evidence type="ECO:0000259" key="8">
    <source>
        <dbReference type="PROSITE" id="PS50013"/>
    </source>
</evidence>
<evidence type="ECO:0008006" key="12">
    <source>
        <dbReference type="Google" id="ProtNLM"/>
    </source>
</evidence>
<evidence type="ECO:0000313" key="10">
    <source>
        <dbReference type="EMBL" id="KAJ3571038.1"/>
    </source>
</evidence>
<dbReference type="Gene3D" id="2.40.50.40">
    <property type="match status" value="2"/>
</dbReference>
<feature type="compositionally biased region" description="Basic and acidic residues" evidence="7">
    <location>
        <begin position="310"/>
        <end position="320"/>
    </location>
</feature>
<dbReference type="PROSITE" id="PS50013">
    <property type="entry name" value="CHROMO_2"/>
    <property type="match status" value="1"/>
</dbReference>
<organism evidence="10 11">
    <name type="scientific">Leucocoprinus birnbaumii</name>
    <dbReference type="NCBI Taxonomy" id="56174"/>
    <lineage>
        <taxon>Eukaryota</taxon>
        <taxon>Fungi</taxon>
        <taxon>Dikarya</taxon>
        <taxon>Basidiomycota</taxon>
        <taxon>Agaricomycotina</taxon>
        <taxon>Agaricomycetes</taxon>
        <taxon>Agaricomycetidae</taxon>
        <taxon>Agaricales</taxon>
        <taxon>Agaricineae</taxon>
        <taxon>Agaricaceae</taxon>
        <taxon>Leucocoprinus</taxon>
    </lineage>
</organism>
<dbReference type="Pfam" id="PF00076">
    <property type="entry name" value="RRM_1"/>
    <property type="match status" value="1"/>
</dbReference>
<proteinExistence type="predicted"/>
<evidence type="ECO:0000256" key="3">
    <source>
        <dbReference type="ARBA" id="ARBA00022490"/>
    </source>
</evidence>
<dbReference type="PROSITE" id="PS50102">
    <property type="entry name" value="RRM"/>
    <property type="match status" value="1"/>
</dbReference>
<feature type="domain" description="Chromo" evidence="8">
    <location>
        <begin position="190"/>
        <end position="252"/>
    </location>
</feature>
<dbReference type="GO" id="GO:0005634">
    <property type="term" value="C:nucleus"/>
    <property type="evidence" value="ECO:0007669"/>
    <property type="project" value="UniProtKB-SubCell"/>
</dbReference>
<dbReference type="InterPro" id="IPR000953">
    <property type="entry name" value="Chromo/chromo_shadow_dom"/>
</dbReference>
<dbReference type="InterPro" id="IPR000504">
    <property type="entry name" value="RRM_dom"/>
</dbReference>